<proteinExistence type="predicted"/>
<evidence type="ECO:0000256" key="1">
    <source>
        <dbReference type="SAM" id="Phobius"/>
    </source>
</evidence>
<feature type="transmembrane region" description="Helical" evidence="1">
    <location>
        <begin position="256"/>
        <end position="276"/>
    </location>
</feature>
<dbReference type="GO" id="GO:0016020">
    <property type="term" value="C:membrane"/>
    <property type="evidence" value="ECO:0007669"/>
    <property type="project" value="InterPro"/>
</dbReference>
<dbReference type="Pfam" id="PF00892">
    <property type="entry name" value="EamA"/>
    <property type="match status" value="2"/>
</dbReference>
<gene>
    <name evidence="3" type="ORF">GGR04_000650</name>
</gene>
<feature type="transmembrane region" description="Helical" evidence="1">
    <location>
        <begin position="282"/>
        <end position="300"/>
    </location>
</feature>
<feature type="transmembrane region" description="Helical" evidence="1">
    <location>
        <begin position="26"/>
        <end position="44"/>
    </location>
</feature>
<organism evidence="3 4">
    <name type="scientific">Aureimonas pseudogalii</name>
    <dbReference type="NCBI Taxonomy" id="1744844"/>
    <lineage>
        <taxon>Bacteria</taxon>
        <taxon>Pseudomonadati</taxon>
        <taxon>Pseudomonadota</taxon>
        <taxon>Alphaproteobacteria</taxon>
        <taxon>Hyphomicrobiales</taxon>
        <taxon>Aurantimonadaceae</taxon>
        <taxon>Aureimonas</taxon>
    </lineage>
</organism>
<dbReference type="InterPro" id="IPR037185">
    <property type="entry name" value="EmrE-like"/>
</dbReference>
<name>A0A7W6H4C6_9HYPH</name>
<feature type="domain" description="EamA" evidence="2">
    <location>
        <begin position="171"/>
        <end position="294"/>
    </location>
</feature>
<dbReference type="PANTHER" id="PTHR22911:SF103">
    <property type="entry name" value="BLR2811 PROTEIN"/>
    <property type="match status" value="1"/>
</dbReference>
<feature type="transmembrane region" description="Helical" evidence="1">
    <location>
        <begin position="146"/>
        <end position="164"/>
    </location>
</feature>
<dbReference type="AlphaFoldDB" id="A0A7W6H4C6"/>
<keyword evidence="1" id="KW-0812">Transmembrane</keyword>
<feature type="transmembrane region" description="Helical" evidence="1">
    <location>
        <begin position="170"/>
        <end position="188"/>
    </location>
</feature>
<comment type="caution">
    <text evidence="3">The sequence shown here is derived from an EMBL/GenBank/DDBJ whole genome shotgun (WGS) entry which is preliminary data.</text>
</comment>
<dbReference type="Proteomes" id="UP000542776">
    <property type="component" value="Unassembled WGS sequence"/>
</dbReference>
<feature type="transmembrane region" description="Helical" evidence="1">
    <location>
        <begin position="64"/>
        <end position="84"/>
    </location>
</feature>
<keyword evidence="4" id="KW-1185">Reference proteome</keyword>
<feature type="transmembrane region" description="Helical" evidence="1">
    <location>
        <begin position="200"/>
        <end position="221"/>
    </location>
</feature>
<dbReference type="InterPro" id="IPR000620">
    <property type="entry name" value="EamA_dom"/>
</dbReference>
<feature type="transmembrane region" description="Helical" evidence="1">
    <location>
        <begin position="96"/>
        <end position="113"/>
    </location>
</feature>
<feature type="transmembrane region" description="Helical" evidence="1">
    <location>
        <begin position="119"/>
        <end position="137"/>
    </location>
</feature>
<feature type="transmembrane region" description="Helical" evidence="1">
    <location>
        <begin position="227"/>
        <end position="249"/>
    </location>
</feature>
<evidence type="ECO:0000313" key="3">
    <source>
        <dbReference type="EMBL" id="MBB3996829.1"/>
    </source>
</evidence>
<dbReference type="EMBL" id="JACIEK010000001">
    <property type="protein sequence ID" value="MBB3996829.1"/>
    <property type="molecule type" value="Genomic_DNA"/>
</dbReference>
<sequence>MGDAEGYGLPPGFEPAAPRMTSNQSLLAGIGLTVVAGATFAGMDALGKHLTTLVPVLQVIWGRYFVQTVLMTGYLATTTGTGFLRTAHPVLQILRGIMLLASTGLMYTALTHVPLADATAVLFFTPIVVTLLSVLVLRETIGLHRIGAIVAGFAGMLLILRPGFGAIHPALGLALAASVTNAIYLMLTRHLAGREDAASTQFNTTAAGALILTLLVVPVWQTPAPSTLALMLAIGVVGTIGHFTLVRAFASAPASLLSPFLYSQVLTAAVLSLAVFGDPLRGTTILGTLVLVASGVTIWWRENRRRLAA</sequence>
<keyword evidence="1" id="KW-1133">Transmembrane helix</keyword>
<reference evidence="3 4" key="1">
    <citation type="submission" date="2020-08" db="EMBL/GenBank/DDBJ databases">
        <title>Genomic Encyclopedia of Type Strains, Phase IV (KMG-IV): sequencing the most valuable type-strain genomes for metagenomic binning, comparative biology and taxonomic classification.</title>
        <authorList>
            <person name="Goeker M."/>
        </authorList>
    </citation>
    <scope>NUCLEOTIDE SEQUENCE [LARGE SCALE GENOMIC DNA]</scope>
    <source>
        <strain evidence="3 4">DSM 102238</strain>
    </source>
</reference>
<protein>
    <submittedName>
        <fullName evidence="3">Drug/metabolite transporter (DMT)-like permease</fullName>
    </submittedName>
</protein>
<evidence type="ECO:0000259" key="2">
    <source>
        <dbReference type="Pfam" id="PF00892"/>
    </source>
</evidence>
<keyword evidence="1" id="KW-0472">Membrane</keyword>
<feature type="domain" description="EamA" evidence="2">
    <location>
        <begin position="28"/>
        <end position="160"/>
    </location>
</feature>
<dbReference type="PANTHER" id="PTHR22911">
    <property type="entry name" value="ACYL-MALONYL CONDENSING ENZYME-RELATED"/>
    <property type="match status" value="1"/>
</dbReference>
<dbReference type="SUPFAM" id="SSF103481">
    <property type="entry name" value="Multidrug resistance efflux transporter EmrE"/>
    <property type="match status" value="2"/>
</dbReference>
<evidence type="ECO:0000313" key="4">
    <source>
        <dbReference type="Proteomes" id="UP000542776"/>
    </source>
</evidence>
<accession>A0A7W6H4C6</accession>